<dbReference type="GO" id="GO:0005789">
    <property type="term" value="C:endoplasmic reticulum membrane"/>
    <property type="evidence" value="ECO:0007669"/>
    <property type="project" value="UniProtKB-SubCell"/>
</dbReference>
<organism evidence="12 13">
    <name type="scientific">Wallemia ichthyophaga (strain EXF-994 / CBS 113033)</name>
    <dbReference type="NCBI Taxonomy" id="1299270"/>
    <lineage>
        <taxon>Eukaryota</taxon>
        <taxon>Fungi</taxon>
        <taxon>Dikarya</taxon>
        <taxon>Basidiomycota</taxon>
        <taxon>Wallemiomycotina</taxon>
        <taxon>Wallemiomycetes</taxon>
        <taxon>Wallemiales</taxon>
        <taxon>Wallemiaceae</taxon>
        <taxon>Wallemia</taxon>
    </lineage>
</organism>
<comment type="pathway">
    <text evidence="2 10">Glycolipid biosynthesis; glycosylphosphatidylinositol-anchor biosynthesis.</text>
</comment>
<dbReference type="GeneID" id="20377777"/>
<evidence type="ECO:0000256" key="6">
    <source>
        <dbReference type="ARBA" id="ARBA00022824"/>
    </source>
</evidence>
<keyword evidence="9" id="KW-0325">Glycoprotein</keyword>
<comment type="subcellular location">
    <subcellularLocation>
        <location evidence="1 10">Endoplasmic reticulum membrane</location>
        <topology evidence="1 10">Single-pass membrane protein</topology>
    </subcellularLocation>
</comment>
<keyword evidence="7" id="KW-1133">Transmembrane helix</keyword>
<dbReference type="UniPathway" id="UPA00196"/>
<gene>
    <name evidence="12" type="ORF">J056_004825</name>
</gene>
<dbReference type="RefSeq" id="XP_009268290.1">
    <property type="nucleotide sequence ID" value="XM_009270015.1"/>
</dbReference>
<protein>
    <recommendedName>
        <fullName evidence="10">Protein PBN1</fullName>
    </recommendedName>
</protein>
<evidence type="ECO:0000256" key="8">
    <source>
        <dbReference type="ARBA" id="ARBA00023136"/>
    </source>
</evidence>
<keyword evidence="4 10" id="KW-0337">GPI-anchor biosynthesis</keyword>
<dbReference type="KEGG" id="wic:J056_004825"/>
<evidence type="ECO:0000256" key="10">
    <source>
        <dbReference type="RuleBase" id="RU366056"/>
    </source>
</evidence>
<evidence type="ECO:0000256" key="9">
    <source>
        <dbReference type="ARBA" id="ARBA00023180"/>
    </source>
</evidence>
<keyword evidence="6 10" id="KW-0256">Endoplasmic reticulum</keyword>
<evidence type="ECO:0000256" key="11">
    <source>
        <dbReference type="SAM" id="MobiDB-lite"/>
    </source>
</evidence>
<dbReference type="GO" id="GO:0006506">
    <property type="term" value="P:GPI anchor biosynthetic process"/>
    <property type="evidence" value="ECO:0007669"/>
    <property type="project" value="UniProtKB-UniPathway"/>
</dbReference>
<evidence type="ECO:0000256" key="5">
    <source>
        <dbReference type="ARBA" id="ARBA00022692"/>
    </source>
</evidence>
<keyword evidence="8" id="KW-0472">Membrane</keyword>
<accession>R9AFN1</accession>
<feature type="region of interest" description="Disordered" evidence="11">
    <location>
        <begin position="101"/>
        <end position="130"/>
    </location>
</feature>
<dbReference type="Proteomes" id="UP000014064">
    <property type="component" value="Unassembled WGS sequence"/>
</dbReference>
<dbReference type="Pfam" id="PF08320">
    <property type="entry name" value="PIG-X"/>
    <property type="match status" value="1"/>
</dbReference>
<evidence type="ECO:0000256" key="4">
    <source>
        <dbReference type="ARBA" id="ARBA00022502"/>
    </source>
</evidence>
<comment type="similarity">
    <text evidence="3 10">Belongs to the PIGX family.</text>
</comment>
<dbReference type="EMBL" id="KE007232">
    <property type="protein sequence ID" value="EOR01013.1"/>
    <property type="molecule type" value="Genomic_DNA"/>
</dbReference>
<sequence length="222" mass="24850">MHFKVTLDGSGKEDCSTLTLPSSLYVDWDEISRLDRATEIVELVEGDTDVEIPQVASNQDTILRLQLYGQSITLPVHARYPLLKQRAGVSESTLRQFSDASTKLSDGRLTPPTKETIAQTSTPELLPGTPWPQLNHQLRRGPHAGTRDFRAAEKHSKKEEYATGNLVCVLLKANTSQRVDVVVEWCVWCIWCIGRLGTCVATPWFQGPYKHLLNIDRYSTSG</sequence>
<keyword evidence="5" id="KW-0812">Transmembrane</keyword>
<name>R9AFN1_WALI9</name>
<evidence type="ECO:0000256" key="7">
    <source>
        <dbReference type="ARBA" id="ARBA00022989"/>
    </source>
</evidence>
<evidence type="ECO:0000256" key="2">
    <source>
        <dbReference type="ARBA" id="ARBA00004687"/>
    </source>
</evidence>
<reference evidence="13" key="1">
    <citation type="journal article" date="2013" name="BMC Genomics">
        <title>Genome and transcriptome sequencing of the halophilic fungus Wallemia ichthyophaga: haloadaptations present and absent.</title>
        <authorList>
            <person name="Zajc J."/>
            <person name="Liu Y."/>
            <person name="Dai W."/>
            <person name="Yang Z."/>
            <person name="Hu J."/>
            <person name="Gostincar C."/>
            <person name="Gunde-Cimerman N."/>
        </authorList>
    </citation>
    <scope>NUCLEOTIDE SEQUENCE [LARGE SCALE GENOMIC DNA]</scope>
    <source>
        <strain evidence="13">EXF-994 / CBS 113033</strain>
    </source>
</reference>
<evidence type="ECO:0000256" key="3">
    <source>
        <dbReference type="ARBA" id="ARBA00010345"/>
    </source>
</evidence>
<evidence type="ECO:0000313" key="13">
    <source>
        <dbReference type="Proteomes" id="UP000014064"/>
    </source>
</evidence>
<keyword evidence="13" id="KW-1185">Reference proteome</keyword>
<evidence type="ECO:0000313" key="12">
    <source>
        <dbReference type="EMBL" id="EOR01013.1"/>
    </source>
</evidence>
<evidence type="ECO:0000256" key="1">
    <source>
        <dbReference type="ARBA" id="ARBA00004389"/>
    </source>
</evidence>
<dbReference type="AlphaFoldDB" id="R9AFN1"/>
<proteinExistence type="inferred from homology"/>
<dbReference type="HOGENOM" id="CLU_1246199_0_0_1"/>
<dbReference type="InterPro" id="IPR013233">
    <property type="entry name" value="PIG-X/PBN1"/>
</dbReference>
<comment type="function">
    <text evidence="10">Required for proper folding and/or the stability of a subset of proteins in the endoplasmic reticulum. Component of glycosylphosphatidylinositol-mannosyltransferase 1 which transfers the first of the 4 mannoses in the GPI-anchor precursors during GPI-anchor biosynthesis. Probably acts by stabilizing the mannosyltransferase GPI14.</text>
</comment>